<reference evidence="1 2" key="1">
    <citation type="submission" date="2020-07" db="EMBL/GenBank/DDBJ databases">
        <title>Genomic Encyclopedia of Type Strains, Phase IV (KMG-V): Genome sequencing to study the core and pangenomes of soil and plant-associated prokaryotes.</title>
        <authorList>
            <person name="Whitman W."/>
        </authorList>
    </citation>
    <scope>NUCLEOTIDE SEQUENCE [LARGE SCALE GENOMIC DNA]</scope>
    <source>
        <strain evidence="1 2">M8UP22</strain>
    </source>
</reference>
<sequence>MLKFSRQTRQVDTVSSDPTFLPDVGTRIFYLTLDTAKLALSSEAVRTWLFLLRHETKYTKLLLARLRQRNHQSIAPVTATGGPVVSMTSYGDRLRTVHLVLESIAAGSVLPSRLILWVDKDEMDAVRTPGLERLVRRGLEIHPCENLGPHKKYYPYLMSTDVYETPLATADDDMLYCDWWLAGLVRSHQADPESVSCYRAHIVELRDRAVAPYQSWQPCRTTAPSFLHFATGGSGCIYPCSLLRSLKAAGSVFMQLCPKADDVWLHANALRAGNKIRQVWTRPLRFPFAPGTQDVGLYHSNVLLARNDDQIRDTYTAADITLLENVAGQKP</sequence>
<evidence type="ECO:0008006" key="3">
    <source>
        <dbReference type="Google" id="ProtNLM"/>
    </source>
</evidence>
<name>A0A852VE82_9BACT</name>
<comment type="caution">
    <text evidence="1">The sequence shown here is derived from an EMBL/GenBank/DDBJ whole genome shotgun (WGS) entry which is preliminary data.</text>
</comment>
<dbReference type="Proteomes" id="UP000564385">
    <property type="component" value="Unassembled WGS sequence"/>
</dbReference>
<evidence type="ECO:0000313" key="1">
    <source>
        <dbReference type="EMBL" id="NYF89847.1"/>
    </source>
</evidence>
<evidence type="ECO:0000313" key="2">
    <source>
        <dbReference type="Proteomes" id="UP000564385"/>
    </source>
</evidence>
<dbReference type="EMBL" id="JACCCU010000001">
    <property type="protein sequence ID" value="NYF89847.1"/>
    <property type="molecule type" value="Genomic_DNA"/>
</dbReference>
<protein>
    <recommendedName>
        <fullName evidence="3">Glycosyltransferase family 2 protein</fullName>
    </recommendedName>
</protein>
<accession>A0A852VE82</accession>
<proteinExistence type="predicted"/>
<dbReference type="AlphaFoldDB" id="A0A852VE82"/>
<gene>
    <name evidence="1" type="ORF">HDF08_001914</name>
</gene>
<organism evidence="1 2">
    <name type="scientific">Tunturiibacter lichenicola</name>
    <dbReference type="NCBI Taxonomy" id="2051959"/>
    <lineage>
        <taxon>Bacteria</taxon>
        <taxon>Pseudomonadati</taxon>
        <taxon>Acidobacteriota</taxon>
        <taxon>Terriglobia</taxon>
        <taxon>Terriglobales</taxon>
        <taxon>Acidobacteriaceae</taxon>
        <taxon>Tunturiibacter</taxon>
    </lineage>
</organism>